<name>A0A4R6SGY9_LABRH</name>
<sequence length="68" mass="7639">MIAGLLITALFVALLVIAWRAGVDVGDDQVDGVDRPGNDEQWADLADAMRRYRRHKARGRLRGDHRVL</sequence>
<dbReference type="Proteomes" id="UP000295444">
    <property type="component" value="Unassembled WGS sequence"/>
</dbReference>
<keyword evidence="2" id="KW-1185">Reference proteome</keyword>
<dbReference type="EMBL" id="SNXZ01000002">
    <property type="protein sequence ID" value="TDQ01292.1"/>
    <property type="molecule type" value="Genomic_DNA"/>
</dbReference>
<dbReference type="AlphaFoldDB" id="A0A4R6SGY9"/>
<proteinExistence type="predicted"/>
<evidence type="ECO:0000313" key="1">
    <source>
        <dbReference type="EMBL" id="TDQ01292.1"/>
    </source>
</evidence>
<organism evidence="1 2">
    <name type="scientific">Labedaea rhizosphaerae</name>
    <dbReference type="NCBI Taxonomy" id="598644"/>
    <lineage>
        <taxon>Bacteria</taxon>
        <taxon>Bacillati</taxon>
        <taxon>Actinomycetota</taxon>
        <taxon>Actinomycetes</taxon>
        <taxon>Pseudonocardiales</taxon>
        <taxon>Pseudonocardiaceae</taxon>
        <taxon>Labedaea</taxon>
    </lineage>
</organism>
<protein>
    <submittedName>
        <fullName evidence="1">Uncharacterized protein</fullName>
    </submittedName>
</protein>
<evidence type="ECO:0000313" key="2">
    <source>
        <dbReference type="Proteomes" id="UP000295444"/>
    </source>
</evidence>
<gene>
    <name evidence="1" type="ORF">EV186_1021160</name>
</gene>
<comment type="caution">
    <text evidence="1">The sequence shown here is derived from an EMBL/GenBank/DDBJ whole genome shotgun (WGS) entry which is preliminary data.</text>
</comment>
<accession>A0A4R6SGY9</accession>
<dbReference type="RefSeq" id="WP_133849892.1">
    <property type="nucleotide sequence ID" value="NZ_SNXZ01000002.1"/>
</dbReference>
<reference evidence="1 2" key="1">
    <citation type="submission" date="2019-03" db="EMBL/GenBank/DDBJ databases">
        <title>Genomic Encyclopedia of Type Strains, Phase IV (KMG-IV): sequencing the most valuable type-strain genomes for metagenomic binning, comparative biology and taxonomic classification.</title>
        <authorList>
            <person name="Goeker M."/>
        </authorList>
    </citation>
    <scope>NUCLEOTIDE SEQUENCE [LARGE SCALE GENOMIC DNA]</scope>
    <source>
        <strain evidence="1 2">DSM 45361</strain>
    </source>
</reference>